<gene>
    <name evidence="1" type="ORF">SPRG_14497</name>
</gene>
<dbReference type="KEGG" id="spar:SPRG_14497"/>
<proteinExistence type="predicted"/>
<reference evidence="1 2" key="1">
    <citation type="journal article" date="2013" name="PLoS Genet.">
        <title>Distinctive expansion of potential virulence genes in the genome of the oomycete fish pathogen Saprolegnia parasitica.</title>
        <authorList>
            <person name="Jiang R.H."/>
            <person name="de Bruijn I."/>
            <person name="Haas B.J."/>
            <person name="Belmonte R."/>
            <person name="Lobach L."/>
            <person name="Christie J."/>
            <person name="van den Ackerveken G."/>
            <person name="Bottin A."/>
            <person name="Bulone V."/>
            <person name="Diaz-Moreno S.M."/>
            <person name="Dumas B."/>
            <person name="Fan L."/>
            <person name="Gaulin E."/>
            <person name="Govers F."/>
            <person name="Grenville-Briggs L.J."/>
            <person name="Horner N.R."/>
            <person name="Levin J.Z."/>
            <person name="Mammella M."/>
            <person name="Meijer H.J."/>
            <person name="Morris P."/>
            <person name="Nusbaum C."/>
            <person name="Oome S."/>
            <person name="Phillips A.J."/>
            <person name="van Rooyen D."/>
            <person name="Rzeszutek E."/>
            <person name="Saraiva M."/>
            <person name="Secombes C.J."/>
            <person name="Seidl M.F."/>
            <person name="Snel B."/>
            <person name="Stassen J.H."/>
            <person name="Sykes S."/>
            <person name="Tripathy S."/>
            <person name="van den Berg H."/>
            <person name="Vega-Arreguin J.C."/>
            <person name="Wawra S."/>
            <person name="Young S.K."/>
            <person name="Zeng Q."/>
            <person name="Dieguez-Uribeondo J."/>
            <person name="Russ C."/>
            <person name="Tyler B.M."/>
            <person name="van West P."/>
        </authorList>
    </citation>
    <scope>NUCLEOTIDE SEQUENCE [LARGE SCALE GENOMIC DNA]</scope>
    <source>
        <strain evidence="1 2">CBS 223.65</strain>
    </source>
</reference>
<name>A0A067C130_SAPPC</name>
<sequence length="122" mass="12911">MKTLPQGDYATTVIDAVSCEFHLSNVATTNDDDAWWSRPATLLGGRMRASMAKGLMRGAMRSSGETTPAAPMCPTAAWTLQRSDGSFLNVTAPAKTLTVALDVNVTMFGHLSVVSIDSMADA</sequence>
<dbReference type="RefSeq" id="XP_012209063.1">
    <property type="nucleotide sequence ID" value="XM_012353673.1"/>
</dbReference>
<evidence type="ECO:0000313" key="2">
    <source>
        <dbReference type="Proteomes" id="UP000030745"/>
    </source>
</evidence>
<dbReference type="AlphaFoldDB" id="A0A067C130"/>
<dbReference type="VEuPathDB" id="FungiDB:SPRG_14497"/>
<evidence type="ECO:0000313" key="1">
    <source>
        <dbReference type="EMBL" id="KDO20251.1"/>
    </source>
</evidence>
<dbReference type="GeneID" id="24136298"/>
<organism evidence="1 2">
    <name type="scientific">Saprolegnia parasitica (strain CBS 223.65)</name>
    <dbReference type="NCBI Taxonomy" id="695850"/>
    <lineage>
        <taxon>Eukaryota</taxon>
        <taxon>Sar</taxon>
        <taxon>Stramenopiles</taxon>
        <taxon>Oomycota</taxon>
        <taxon>Saprolegniomycetes</taxon>
        <taxon>Saprolegniales</taxon>
        <taxon>Saprolegniaceae</taxon>
        <taxon>Saprolegnia</taxon>
    </lineage>
</organism>
<dbReference type="EMBL" id="KK583318">
    <property type="protein sequence ID" value="KDO20251.1"/>
    <property type="molecule type" value="Genomic_DNA"/>
</dbReference>
<keyword evidence="2" id="KW-1185">Reference proteome</keyword>
<protein>
    <submittedName>
        <fullName evidence="1">Uncharacterized protein</fullName>
    </submittedName>
</protein>
<dbReference type="Proteomes" id="UP000030745">
    <property type="component" value="Unassembled WGS sequence"/>
</dbReference>
<accession>A0A067C130</accession>